<keyword evidence="4" id="KW-1185">Reference proteome</keyword>
<dbReference type="EMBL" id="CP003360">
    <property type="protein sequence ID" value="AFM26771.1"/>
    <property type="molecule type" value="Genomic_DNA"/>
</dbReference>
<feature type="region of interest" description="Disordered" evidence="1">
    <location>
        <begin position="177"/>
        <end position="198"/>
    </location>
</feature>
<dbReference type="Proteomes" id="UP000006055">
    <property type="component" value="Chromosome"/>
</dbReference>
<dbReference type="InterPro" id="IPR036280">
    <property type="entry name" value="Multihaem_cyt_sf"/>
</dbReference>
<feature type="chain" id="PRO_5003687434" evidence="2">
    <location>
        <begin position="32"/>
        <end position="198"/>
    </location>
</feature>
<dbReference type="PATRIC" id="fig|706587.4.peg.4683"/>
<evidence type="ECO:0000313" key="3">
    <source>
        <dbReference type="EMBL" id="AFM26771.1"/>
    </source>
</evidence>
<dbReference type="KEGG" id="dti:Desti_4133"/>
<feature type="signal peptide" evidence="2">
    <location>
        <begin position="1"/>
        <end position="31"/>
    </location>
</feature>
<dbReference type="eggNOG" id="ENOG502Z9NZ">
    <property type="taxonomic scope" value="Bacteria"/>
</dbReference>
<dbReference type="AlphaFoldDB" id="I4CB30"/>
<accession>I4CB30</accession>
<keyword evidence="2" id="KW-0732">Signal</keyword>
<evidence type="ECO:0000256" key="2">
    <source>
        <dbReference type="SAM" id="SignalP"/>
    </source>
</evidence>
<dbReference type="HOGENOM" id="CLU_107035_0_0_7"/>
<organism evidence="3 4">
    <name type="scientific">Desulfomonile tiedjei (strain ATCC 49306 / DSM 6799 / DCB-1)</name>
    <dbReference type="NCBI Taxonomy" id="706587"/>
    <lineage>
        <taxon>Bacteria</taxon>
        <taxon>Pseudomonadati</taxon>
        <taxon>Thermodesulfobacteriota</taxon>
        <taxon>Desulfomonilia</taxon>
        <taxon>Desulfomonilales</taxon>
        <taxon>Desulfomonilaceae</taxon>
        <taxon>Desulfomonile</taxon>
    </lineage>
</organism>
<evidence type="ECO:0000313" key="4">
    <source>
        <dbReference type="Proteomes" id="UP000006055"/>
    </source>
</evidence>
<evidence type="ECO:0000256" key="1">
    <source>
        <dbReference type="SAM" id="MobiDB-lite"/>
    </source>
</evidence>
<dbReference type="PROSITE" id="PS51257">
    <property type="entry name" value="PROKAR_LIPOPROTEIN"/>
    <property type="match status" value="1"/>
</dbReference>
<dbReference type="RefSeq" id="WP_014811895.1">
    <property type="nucleotide sequence ID" value="NC_018025.1"/>
</dbReference>
<dbReference type="SUPFAM" id="SSF48695">
    <property type="entry name" value="Multiheme cytochromes"/>
    <property type="match status" value="1"/>
</dbReference>
<dbReference type="STRING" id="706587.Desti_4133"/>
<proteinExistence type="predicted"/>
<dbReference type="OrthoDB" id="9814800at2"/>
<dbReference type="Gene3D" id="3.90.10.10">
    <property type="entry name" value="Cytochrome C3"/>
    <property type="match status" value="1"/>
</dbReference>
<sequence>MKGIIAKLKTVLLVAASALAVACLVPGVIPAQVTLDDEAKSEDTAAVESGQEFPVPVTPLPKTITPCRACHGPEKDFPVNFNRREDLLVHRNIRLAHGGVRVWCLDCHHPDNRNVLLPLSDGKPIEFEQSYLLCGKCHGTKYRDWRNGIHGKRTGNWNGEKQYFLCVNCHNPHQPKFKPLEPMPAPAKPWTPKIQVKH</sequence>
<protein>
    <submittedName>
        <fullName evidence="3">Uncharacterized protein</fullName>
    </submittedName>
</protein>
<gene>
    <name evidence="3" type="ordered locus">Desti_4133</name>
</gene>
<reference evidence="4" key="1">
    <citation type="submission" date="2012-06" db="EMBL/GenBank/DDBJ databases">
        <title>Complete sequence of chromosome of Desulfomonile tiedjei DSM 6799.</title>
        <authorList>
            <person name="Lucas S."/>
            <person name="Copeland A."/>
            <person name="Lapidus A."/>
            <person name="Glavina del Rio T."/>
            <person name="Dalin E."/>
            <person name="Tice H."/>
            <person name="Bruce D."/>
            <person name="Goodwin L."/>
            <person name="Pitluck S."/>
            <person name="Peters L."/>
            <person name="Ovchinnikova G."/>
            <person name="Zeytun A."/>
            <person name="Lu M."/>
            <person name="Kyrpides N."/>
            <person name="Mavromatis K."/>
            <person name="Ivanova N."/>
            <person name="Brettin T."/>
            <person name="Detter J.C."/>
            <person name="Han C."/>
            <person name="Larimer F."/>
            <person name="Land M."/>
            <person name="Hauser L."/>
            <person name="Markowitz V."/>
            <person name="Cheng J.-F."/>
            <person name="Hugenholtz P."/>
            <person name="Woyke T."/>
            <person name="Wu D."/>
            <person name="Spring S."/>
            <person name="Schroeder M."/>
            <person name="Brambilla E."/>
            <person name="Klenk H.-P."/>
            <person name="Eisen J.A."/>
        </authorList>
    </citation>
    <scope>NUCLEOTIDE SEQUENCE [LARGE SCALE GENOMIC DNA]</scope>
    <source>
        <strain evidence="4">ATCC 49306 / DSM 6799 / DCB-1</strain>
    </source>
</reference>
<name>I4CB30_DESTA</name>